<accession>A0A6H1UGC1</accession>
<dbReference type="RefSeq" id="WP_168660909.1">
    <property type="nucleotide sequence ID" value="NZ_CP051180.1"/>
</dbReference>
<evidence type="ECO:0000313" key="4">
    <source>
        <dbReference type="Proteomes" id="UP000501602"/>
    </source>
</evidence>
<dbReference type="GO" id="GO:0005737">
    <property type="term" value="C:cytoplasm"/>
    <property type="evidence" value="ECO:0007669"/>
    <property type="project" value="TreeGrafter"/>
</dbReference>
<dbReference type="PROSITE" id="PS50404">
    <property type="entry name" value="GST_NTER"/>
    <property type="match status" value="1"/>
</dbReference>
<reference evidence="3 4" key="1">
    <citation type="submission" date="2020-04" db="EMBL/GenBank/DDBJ databases">
        <title>Ferrimonas sp. S7 isolated from sea water.</title>
        <authorList>
            <person name="Bae S.S."/>
            <person name="Baek K."/>
        </authorList>
    </citation>
    <scope>NUCLEOTIDE SEQUENCE [LARGE SCALE GENOMIC DNA]</scope>
    <source>
        <strain evidence="3 4">S7</strain>
    </source>
</reference>
<sequence>MPLPILYSLRRCPYCVRARLVLLHAEQPVEIRDIVLANKPTELITASAKGTVPVLQLPDGRVIEESLDIMVWALAQQDPSDLLRQQQPLVKQQMQQLIQYADREFVPILESYQAAVRYRAPNHQYYRQRTLSFMRQLEQRLRQHSHLFGETPSLVDYALLPFIRKFSRIERRWFISEDFGEIRRWLAQHYQHRLYNQAMQSFPRWHQGKVPTVLGN</sequence>
<dbReference type="SUPFAM" id="SSF52833">
    <property type="entry name" value="Thioredoxin-like"/>
    <property type="match status" value="1"/>
</dbReference>
<dbReference type="Proteomes" id="UP000501602">
    <property type="component" value="Chromosome"/>
</dbReference>
<dbReference type="SUPFAM" id="SSF47616">
    <property type="entry name" value="GST C-terminal domain-like"/>
    <property type="match status" value="1"/>
</dbReference>
<dbReference type="AlphaFoldDB" id="A0A6H1UGC1"/>
<evidence type="ECO:0000259" key="2">
    <source>
        <dbReference type="PROSITE" id="PS50405"/>
    </source>
</evidence>
<dbReference type="Gene3D" id="1.20.1050.10">
    <property type="match status" value="1"/>
</dbReference>
<dbReference type="InterPro" id="IPR036249">
    <property type="entry name" value="Thioredoxin-like_sf"/>
</dbReference>
<dbReference type="PANTHER" id="PTHR43968">
    <property type="match status" value="1"/>
</dbReference>
<gene>
    <name evidence="3" type="ORF">HER31_12550</name>
</gene>
<dbReference type="InterPro" id="IPR011767">
    <property type="entry name" value="GLR_AS"/>
</dbReference>
<proteinExistence type="predicted"/>
<dbReference type="InterPro" id="IPR036282">
    <property type="entry name" value="Glutathione-S-Trfase_C_sf"/>
</dbReference>
<keyword evidence="4" id="KW-1185">Reference proteome</keyword>
<keyword evidence="3" id="KW-0808">Transferase</keyword>
<protein>
    <submittedName>
        <fullName evidence="3">Glutathione S-transferase</fullName>
    </submittedName>
</protein>
<feature type="domain" description="GST N-terminal" evidence="1">
    <location>
        <begin position="2"/>
        <end position="81"/>
    </location>
</feature>
<evidence type="ECO:0000313" key="3">
    <source>
        <dbReference type="EMBL" id="QIZ77650.1"/>
    </source>
</evidence>
<dbReference type="Pfam" id="PF13410">
    <property type="entry name" value="GST_C_2"/>
    <property type="match status" value="1"/>
</dbReference>
<dbReference type="SFLD" id="SFLDG00358">
    <property type="entry name" value="Main_(cytGST)"/>
    <property type="match status" value="1"/>
</dbReference>
<feature type="domain" description="GST C-terminal" evidence="2">
    <location>
        <begin position="87"/>
        <end position="212"/>
    </location>
</feature>
<dbReference type="InterPro" id="IPR004045">
    <property type="entry name" value="Glutathione_S-Trfase_N"/>
</dbReference>
<organism evidence="3 4">
    <name type="scientific">Ferrimonas lipolytica</name>
    <dbReference type="NCBI Taxonomy" id="2724191"/>
    <lineage>
        <taxon>Bacteria</taxon>
        <taxon>Pseudomonadati</taxon>
        <taxon>Pseudomonadota</taxon>
        <taxon>Gammaproteobacteria</taxon>
        <taxon>Alteromonadales</taxon>
        <taxon>Ferrimonadaceae</taxon>
        <taxon>Ferrimonas</taxon>
    </lineage>
</organism>
<name>A0A6H1UGC1_9GAMM</name>
<dbReference type="Pfam" id="PF13417">
    <property type="entry name" value="GST_N_3"/>
    <property type="match status" value="1"/>
</dbReference>
<dbReference type="GO" id="GO:0016740">
    <property type="term" value="F:transferase activity"/>
    <property type="evidence" value="ECO:0007669"/>
    <property type="project" value="UniProtKB-KW"/>
</dbReference>
<dbReference type="PROSITE" id="PS00195">
    <property type="entry name" value="GLUTAREDOXIN_1"/>
    <property type="match status" value="1"/>
</dbReference>
<dbReference type="InterPro" id="IPR010987">
    <property type="entry name" value="Glutathione-S-Trfase_C-like"/>
</dbReference>
<dbReference type="Gene3D" id="3.40.30.10">
    <property type="entry name" value="Glutaredoxin"/>
    <property type="match status" value="1"/>
</dbReference>
<dbReference type="KEGG" id="fes:HER31_12550"/>
<evidence type="ECO:0000259" key="1">
    <source>
        <dbReference type="PROSITE" id="PS50404"/>
    </source>
</evidence>
<dbReference type="PROSITE" id="PS50405">
    <property type="entry name" value="GST_CTER"/>
    <property type="match status" value="1"/>
</dbReference>
<dbReference type="EMBL" id="CP051180">
    <property type="protein sequence ID" value="QIZ77650.1"/>
    <property type="molecule type" value="Genomic_DNA"/>
</dbReference>
<dbReference type="InterPro" id="IPR050983">
    <property type="entry name" value="GST_Omega/HSP26"/>
</dbReference>
<dbReference type="PROSITE" id="PS51354">
    <property type="entry name" value="GLUTAREDOXIN_2"/>
    <property type="match status" value="1"/>
</dbReference>
<dbReference type="PANTHER" id="PTHR43968:SF6">
    <property type="entry name" value="GLUTATHIONE S-TRANSFERASE OMEGA"/>
    <property type="match status" value="1"/>
</dbReference>
<dbReference type="SFLD" id="SFLDS00019">
    <property type="entry name" value="Glutathione_Transferase_(cytos"/>
    <property type="match status" value="1"/>
</dbReference>
<dbReference type="InterPro" id="IPR040079">
    <property type="entry name" value="Glutathione_S-Trfase"/>
</dbReference>